<dbReference type="EMBL" id="FOPJ01000015">
    <property type="protein sequence ID" value="SFG79117.1"/>
    <property type="molecule type" value="Genomic_DNA"/>
</dbReference>
<dbReference type="PANTHER" id="PTHR30346">
    <property type="entry name" value="TRANSCRIPTIONAL DUAL REGULATOR HCAR-RELATED"/>
    <property type="match status" value="1"/>
</dbReference>
<keyword evidence="4" id="KW-0010">Activator</keyword>
<dbReference type="AlphaFoldDB" id="A0A1I2UTK6"/>
<keyword evidence="8" id="KW-1185">Reference proteome</keyword>
<dbReference type="Pfam" id="PF03466">
    <property type="entry name" value="LysR_substrate"/>
    <property type="match status" value="1"/>
</dbReference>
<dbReference type="SUPFAM" id="SSF46785">
    <property type="entry name" value="Winged helix' DNA-binding domain"/>
    <property type="match status" value="1"/>
</dbReference>
<accession>A0A1I2UTK6</accession>
<sequence length="304" mass="33712">MEETRALIRRIRRMPAISLRDLGYFLAVAHSGHLSDSAATLGIPQPTLSRRIARLEEVLGAQLFERGGHQLRLNTRGEALIPAATAIIQQANLGFGQVHRLMDPERGTVRLDFMHSLGTWLVPELIRSYRSLHPQVEIQLHQGAAAHLIERVRAGLTDLALVGPKPDTELGWQQLRRQRLALALPEDHHLAHSTDPISLKEAAEEPFIGMLPGYGTRLLLDRLSAEAGFSPQLVFESMELTTVTGLVSAGLGVALLPLDDPYLAPTGIVLRPIDPPCYRELGLVWRRSEQEAPPVDMFRRFICA</sequence>
<dbReference type="CDD" id="cd08434">
    <property type="entry name" value="PBP2_GltC_like"/>
    <property type="match status" value="1"/>
</dbReference>
<evidence type="ECO:0000256" key="2">
    <source>
        <dbReference type="ARBA" id="ARBA00023015"/>
    </source>
</evidence>
<dbReference type="InterPro" id="IPR036388">
    <property type="entry name" value="WH-like_DNA-bd_sf"/>
</dbReference>
<keyword evidence="5" id="KW-0804">Transcription</keyword>
<evidence type="ECO:0000313" key="8">
    <source>
        <dbReference type="Proteomes" id="UP000199065"/>
    </source>
</evidence>
<reference evidence="7 8" key="1">
    <citation type="submission" date="2016-10" db="EMBL/GenBank/DDBJ databases">
        <authorList>
            <person name="de Groot N.N."/>
        </authorList>
    </citation>
    <scope>NUCLEOTIDE SEQUENCE [LARGE SCALE GENOMIC DNA]</scope>
    <source>
        <strain>J11</strain>
        <strain evidence="8">PG 39</strain>
    </source>
</reference>
<dbReference type="Gene3D" id="1.10.10.10">
    <property type="entry name" value="Winged helix-like DNA-binding domain superfamily/Winged helix DNA-binding domain"/>
    <property type="match status" value="1"/>
</dbReference>
<dbReference type="InterPro" id="IPR005119">
    <property type="entry name" value="LysR_subst-bd"/>
</dbReference>
<evidence type="ECO:0000256" key="1">
    <source>
        <dbReference type="ARBA" id="ARBA00009437"/>
    </source>
</evidence>
<dbReference type="FunFam" id="1.10.10.10:FF:000001">
    <property type="entry name" value="LysR family transcriptional regulator"/>
    <property type="match status" value="1"/>
</dbReference>
<dbReference type="GO" id="GO:0003677">
    <property type="term" value="F:DNA binding"/>
    <property type="evidence" value="ECO:0007669"/>
    <property type="project" value="UniProtKB-KW"/>
</dbReference>
<dbReference type="Proteomes" id="UP000199065">
    <property type="component" value="Unassembled WGS sequence"/>
</dbReference>
<evidence type="ECO:0000256" key="4">
    <source>
        <dbReference type="ARBA" id="ARBA00023159"/>
    </source>
</evidence>
<evidence type="ECO:0000256" key="5">
    <source>
        <dbReference type="ARBA" id="ARBA00023163"/>
    </source>
</evidence>
<dbReference type="SUPFAM" id="SSF53850">
    <property type="entry name" value="Periplasmic binding protein-like II"/>
    <property type="match status" value="1"/>
</dbReference>
<dbReference type="Pfam" id="PF00126">
    <property type="entry name" value="HTH_1"/>
    <property type="match status" value="1"/>
</dbReference>
<feature type="domain" description="HTH lysR-type" evidence="6">
    <location>
        <begin position="17"/>
        <end position="74"/>
    </location>
</feature>
<keyword evidence="3 7" id="KW-0238">DNA-binding</keyword>
<gene>
    <name evidence="7" type="ORF">SAMN05660282_01961</name>
</gene>
<dbReference type="PANTHER" id="PTHR30346:SF28">
    <property type="entry name" value="HTH-TYPE TRANSCRIPTIONAL REGULATOR CYNR"/>
    <property type="match status" value="1"/>
</dbReference>
<evidence type="ECO:0000259" key="6">
    <source>
        <dbReference type="PROSITE" id="PS50931"/>
    </source>
</evidence>
<dbReference type="InterPro" id="IPR000847">
    <property type="entry name" value="LysR_HTH_N"/>
</dbReference>
<name>A0A1I2UTK6_9CORY</name>
<keyword evidence="2" id="KW-0805">Transcription regulation</keyword>
<dbReference type="RefSeq" id="WP_223845968.1">
    <property type="nucleotide sequence ID" value="NZ_FOPJ01000015.1"/>
</dbReference>
<proteinExistence type="inferred from homology"/>
<dbReference type="GO" id="GO:0032993">
    <property type="term" value="C:protein-DNA complex"/>
    <property type="evidence" value="ECO:0007669"/>
    <property type="project" value="TreeGrafter"/>
</dbReference>
<evidence type="ECO:0000313" key="7">
    <source>
        <dbReference type="EMBL" id="SFG79117.1"/>
    </source>
</evidence>
<dbReference type="GO" id="GO:0003700">
    <property type="term" value="F:DNA-binding transcription factor activity"/>
    <property type="evidence" value="ECO:0007669"/>
    <property type="project" value="InterPro"/>
</dbReference>
<organism evidence="7 8">
    <name type="scientific">Corynebacterium spheniscorum</name>
    <dbReference type="NCBI Taxonomy" id="185761"/>
    <lineage>
        <taxon>Bacteria</taxon>
        <taxon>Bacillati</taxon>
        <taxon>Actinomycetota</taxon>
        <taxon>Actinomycetes</taxon>
        <taxon>Mycobacteriales</taxon>
        <taxon>Corynebacteriaceae</taxon>
        <taxon>Corynebacterium</taxon>
    </lineage>
</organism>
<protein>
    <submittedName>
        <fullName evidence="7">DNA-binding transcriptional regulator, LysR family</fullName>
    </submittedName>
</protein>
<comment type="similarity">
    <text evidence="1">Belongs to the LysR transcriptional regulatory family.</text>
</comment>
<dbReference type="InterPro" id="IPR036390">
    <property type="entry name" value="WH_DNA-bd_sf"/>
</dbReference>
<dbReference type="PROSITE" id="PS50931">
    <property type="entry name" value="HTH_LYSR"/>
    <property type="match status" value="1"/>
</dbReference>
<evidence type="ECO:0000256" key="3">
    <source>
        <dbReference type="ARBA" id="ARBA00023125"/>
    </source>
</evidence>
<dbReference type="Gene3D" id="3.40.190.290">
    <property type="match status" value="1"/>
</dbReference>
<dbReference type="PRINTS" id="PR00039">
    <property type="entry name" value="HTHLYSR"/>
</dbReference>